<dbReference type="InterPro" id="IPR036129">
    <property type="entry name" value="Glycerate_kinase_sf"/>
</dbReference>
<dbReference type="InterPro" id="IPR018197">
    <property type="entry name" value="Glycerate_kinase_RE-like"/>
</dbReference>
<evidence type="ECO:0000313" key="6">
    <source>
        <dbReference type="Proteomes" id="UP000598174"/>
    </source>
</evidence>
<keyword evidence="6" id="KW-1185">Reference proteome</keyword>
<reference evidence="5" key="1">
    <citation type="submission" date="2021-01" db="EMBL/GenBank/DDBJ databases">
        <title>Whole genome shotgun sequence of Actinoplanes ferrugineus NBRC 15555.</title>
        <authorList>
            <person name="Komaki H."/>
            <person name="Tamura T."/>
        </authorList>
    </citation>
    <scope>NUCLEOTIDE SEQUENCE</scope>
    <source>
        <strain evidence="5">NBRC 15555</strain>
    </source>
</reference>
<dbReference type="PANTHER" id="PTHR21599:SF0">
    <property type="entry name" value="GLYCERATE KINASE"/>
    <property type="match status" value="1"/>
</dbReference>
<keyword evidence="3 4" id="KW-0418">Kinase</keyword>
<name>A0A919J4C4_9ACTN</name>
<evidence type="ECO:0000256" key="1">
    <source>
        <dbReference type="ARBA" id="ARBA00006284"/>
    </source>
</evidence>
<organism evidence="5 6">
    <name type="scientific">Paractinoplanes ferrugineus</name>
    <dbReference type="NCBI Taxonomy" id="113564"/>
    <lineage>
        <taxon>Bacteria</taxon>
        <taxon>Bacillati</taxon>
        <taxon>Actinomycetota</taxon>
        <taxon>Actinomycetes</taxon>
        <taxon>Micromonosporales</taxon>
        <taxon>Micromonosporaceae</taxon>
        <taxon>Paractinoplanes</taxon>
    </lineage>
</organism>
<dbReference type="EMBL" id="BOMM01000047">
    <property type="protein sequence ID" value="GIE13132.1"/>
    <property type="molecule type" value="Genomic_DNA"/>
</dbReference>
<dbReference type="Proteomes" id="UP000598174">
    <property type="component" value="Unassembled WGS sequence"/>
</dbReference>
<gene>
    <name evidence="5" type="primary">glxK_1</name>
    <name evidence="5" type="ORF">Afe05nite_49720</name>
</gene>
<dbReference type="PIRSF" id="PIRSF006078">
    <property type="entry name" value="GlxK"/>
    <property type="match status" value="1"/>
</dbReference>
<dbReference type="AlphaFoldDB" id="A0A919J4C4"/>
<accession>A0A919J4C4</accession>
<dbReference type="Gene3D" id="3.40.50.10350">
    <property type="entry name" value="Glycerate kinase, domain 1"/>
    <property type="match status" value="2"/>
</dbReference>
<dbReference type="Pfam" id="PF02595">
    <property type="entry name" value="Gly_kinase"/>
    <property type="match status" value="2"/>
</dbReference>
<dbReference type="PANTHER" id="PTHR21599">
    <property type="entry name" value="GLYCERATE KINASE"/>
    <property type="match status" value="1"/>
</dbReference>
<evidence type="ECO:0000256" key="3">
    <source>
        <dbReference type="ARBA" id="ARBA00022777"/>
    </source>
</evidence>
<protein>
    <submittedName>
        <fullName evidence="5">Glycerate kinase</fullName>
    </submittedName>
</protein>
<proteinExistence type="inferred from homology"/>
<evidence type="ECO:0000256" key="4">
    <source>
        <dbReference type="PIRNR" id="PIRNR006078"/>
    </source>
</evidence>
<sequence>MVTLLLAPDSFKGTMSAETVATALADGVTAAGGTPLPCPLADGGEGTDSVLHAALGGTLTETTVSGPLGQPVRGRFLLTPDGRTAVVATAAASGLGLVPPDRRDAEAATSTGTGELLVAAARAGAERILLGVGGSACTDGGAGALQAIAAGGGLGTAELIVLCDVRTAFEDAAIVYAPQKGAGPAAVERLTARLHHVAGSLPRDPRGVARTGAAGGLSGALWAVHHASLVSGIDAVLAEVDFEALLRRADLVVTGEGCLDAQTAQGKVVSGVARRCAAAGVPVVAVVGRSRLDPRGRADLGLTTVIEAGDPASLRAAAIQIVAGRR</sequence>
<comment type="similarity">
    <text evidence="1 4">Belongs to the glycerate kinase type-1 family.</text>
</comment>
<dbReference type="RefSeq" id="WP_203819583.1">
    <property type="nucleotide sequence ID" value="NZ_BAAABP010000052.1"/>
</dbReference>
<keyword evidence="2 4" id="KW-0808">Transferase</keyword>
<dbReference type="Gene3D" id="3.90.1510.10">
    <property type="entry name" value="Glycerate kinase, domain 2"/>
    <property type="match status" value="2"/>
</dbReference>
<dbReference type="InterPro" id="IPR018193">
    <property type="entry name" value="Glyc_kinase_flavodox-like_fold"/>
</dbReference>
<comment type="caution">
    <text evidence="5">The sequence shown here is derived from an EMBL/GenBank/DDBJ whole genome shotgun (WGS) entry which is preliminary data.</text>
</comment>
<dbReference type="InterPro" id="IPR004381">
    <property type="entry name" value="Glycerate_kinase"/>
</dbReference>
<dbReference type="SUPFAM" id="SSF110738">
    <property type="entry name" value="Glycerate kinase I"/>
    <property type="match status" value="1"/>
</dbReference>
<dbReference type="GO" id="GO:0031388">
    <property type="term" value="P:organic acid phosphorylation"/>
    <property type="evidence" value="ECO:0007669"/>
    <property type="project" value="UniProtKB-UniRule"/>
</dbReference>
<evidence type="ECO:0000256" key="2">
    <source>
        <dbReference type="ARBA" id="ARBA00022679"/>
    </source>
</evidence>
<evidence type="ECO:0000313" key="5">
    <source>
        <dbReference type="EMBL" id="GIE13132.1"/>
    </source>
</evidence>
<dbReference type="GO" id="GO:0008887">
    <property type="term" value="F:glycerate kinase activity"/>
    <property type="evidence" value="ECO:0007669"/>
    <property type="project" value="UniProtKB-UniRule"/>
</dbReference>